<dbReference type="PANTHER" id="PTHR30399:SF1">
    <property type="entry name" value="UTP PYROPHOSPHATASE"/>
    <property type="match status" value="1"/>
</dbReference>
<gene>
    <name evidence="2" type="ORF">SY1_22820</name>
</gene>
<dbReference type="Proteomes" id="UP000008957">
    <property type="component" value="Chromosome"/>
</dbReference>
<proteinExistence type="predicted"/>
<reference evidence="3" key="1">
    <citation type="submission" date="2010-03" db="EMBL/GenBank/DDBJ databases">
        <title>The genome sequence of Synergistetes sp. SGP1.</title>
        <authorList>
            <consortium name="metaHIT consortium -- http://www.metahit.eu/"/>
            <person name="Pajon A."/>
            <person name="Turner K."/>
            <person name="Parkhill J."/>
            <person name="Wade W."/>
            <person name="Vartoukian S."/>
        </authorList>
    </citation>
    <scope>NUCLEOTIDE SEQUENCE [LARGE SCALE GENOMIC DNA]</scope>
    <source>
        <strain evidence="3">SGP1</strain>
    </source>
</reference>
<dbReference type="Pfam" id="PF01863">
    <property type="entry name" value="YgjP-like"/>
    <property type="match status" value="1"/>
</dbReference>
<dbReference type="InterPro" id="IPR053136">
    <property type="entry name" value="UTP_pyrophosphatase-like"/>
</dbReference>
<keyword evidence="2" id="KW-0378">Hydrolase</keyword>
<evidence type="ECO:0000259" key="1">
    <source>
        <dbReference type="Pfam" id="PF01863"/>
    </source>
</evidence>
<dbReference type="KEGG" id="sbr:SY1_22820"/>
<dbReference type="PANTHER" id="PTHR30399">
    <property type="entry name" value="UNCHARACTERIZED PROTEIN YGJP"/>
    <property type="match status" value="1"/>
</dbReference>
<reference evidence="2 3" key="2">
    <citation type="submission" date="2010-03" db="EMBL/GenBank/DDBJ databases">
        <authorList>
            <person name="Pajon A."/>
        </authorList>
    </citation>
    <scope>NUCLEOTIDE SEQUENCE [LARGE SCALE GENOMIC DNA]</scope>
    <source>
        <strain evidence="2 3">SGP1</strain>
    </source>
</reference>
<dbReference type="RefSeq" id="WP_015557110.1">
    <property type="nucleotide sequence ID" value="NC_021038.1"/>
</dbReference>
<evidence type="ECO:0000313" key="2">
    <source>
        <dbReference type="EMBL" id="CBL28964.1"/>
    </source>
</evidence>
<sequence>METVRCFLDPVRGDRGSAVRFTADLSGGPGGSFSGTLHRAPRRRTVRLIVDERGLTVLVPRLFRPERDLEGLLERNLDWILRGLSRLLPRPRDAGRGPVALPGVVRLPALSEEWRVEVVEAGCASASEGVIPLASGLGRTEALRALREWVRLRARQTLPPMLLELAAEQGLVVARVLVKEMRSRWGSCSVRHNVNLNSRLLFLSPDLVRHVMLHELCHMAEMNHSPAFYARLRSMDPETDRHRQELRSAWSRLPPWASEPL</sequence>
<name>A0AB94IZ39_9BACT</name>
<dbReference type="AlphaFoldDB" id="A0AB94IZ39"/>
<evidence type="ECO:0000313" key="3">
    <source>
        <dbReference type="Proteomes" id="UP000008957"/>
    </source>
</evidence>
<dbReference type="InterPro" id="IPR002725">
    <property type="entry name" value="YgjP-like_metallopeptidase"/>
</dbReference>
<dbReference type="Gene3D" id="3.30.2010.10">
    <property type="entry name" value="Metalloproteases ('zincins'), catalytic domain"/>
    <property type="match status" value="1"/>
</dbReference>
<dbReference type="EMBL" id="FP929056">
    <property type="protein sequence ID" value="CBL28964.1"/>
    <property type="molecule type" value="Genomic_DNA"/>
</dbReference>
<feature type="domain" description="YgjP-like metallopeptidase" evidence="1">
    <location>
        <begin position="44"/>
        <end position="248"/>
    </location>
</feature>
<dbReference type="GO" id="GO:0016787">
    <property type="term" value="F:hydrolase activity"/>
    <property type="evidence" value="ECO:0007669"/>
    <property type="project" value="UniProtKB-KW"/>
</dbReference>
<keyword evidence="3" id="KW-1185">Reference proteome</keyword>
<protein>
    <submittedName>
        <fullName evidence="2">Predicted metal-dependent hydrolase</fullName>
    </submittedName>
</protein>
<organism evidence="2 3">
    <name type="scientific">Fretibacterium fastidiosum</name>
    <dbReference type="NCBI Taxonomy" id="651822"/>
    <lineage>
        <taxon>Bacteria</taxon>
        <taxon>Thermotogati</taxon>
        <taxon>Synergistota</taxon>
        <taxon>Synergistia</taxon>
        <taxon>Synergistales</taxon>
        <taxon>Aminobacteriaceae</taxon>
        <taxon>Fretibacterium</taxon>
    </lineage>
</organism>
<dbReference type="CDD" id="cd07344">
    <property type="entry name" value="M48_yhfN_like"/>
    <property type="match status" value="1"/>
</dbReference>
<accession>A0AB94IZ39</accession>